<keyword evidence="12" id="KW-0175">Coiled coil</keyword>
<dbReference type="GO" id="GO:0000981">
    <property type="term" value="F:DNA-binding transcription factor activity, RNA polymerase II-specific"/>
    <property type="evidence" value="ECO:0007669"/>
    <property type="project" value="TreeGrafter"/>
</dbReference>
<evidence type="ECO:0000259" key="16">
    <source>
        <dbReference type="PROSITE" id="PS50157"/>
    </source>
</evidence>
<evidence type="ECO:0000256" key="2">
    <source>
        <dbReference type="ARBA" id="ARBA00006991"/>
    </source>
</evidence>
<evidence type="ECO:0000256" key="10">
    <source>
        <dbReference type="ARBA" id="ARBA00023242"/>
    </source>
</evidence>
<keyword evidence="5 11" id="KW-0863">Zinc-finger</keyword>
<feature type="domain" description="PH" evidence="14">
    <location>
        <begin position="717"/>
        <end position="818"/>
    </location>
</feature>
<feature type="region of interest" description="Disordered" evidence="13">
    <location>
        <begin position="69"/>
        <end position="94"/>
    </location>
</feature>
<dbReference type="AlphaFoldDB" id="A0AAE0QPK8"/>
<dbReference type="InterPro" id="IPR009081">
    <property type="entry name" value="PP-bd_ACP"/>
</dbReference>
<evidence type="ECO:0000256" key="1">
    <source>
        <dbReference type="ARBA" id="ARBA00004123"/>
    </source>
</evidence>
<sequence length="955" mass="109013">MSKAERLNERVNELLTAAVQRVLEAVRDTVQEYEEKSVQTQRENERLRRRVQELQDQLDRDTAVSHITAQLTVSPPPTSSGQKKPSCSRQSEPMALKDKTCFKEEPPNDGQNALFPAEIKTEIDQSDYPGAEEPVLEPVLQSTYFPCAHLQFHASQNEPDFPAAPPCNNADTLDTFVEHFPFEEESWRQQNREERHVCLLCGKNFNRLANLRIHQRCHTGEKPYTCSHCGRRFSHSGNLQKHKRVHTGERPYQCPQCSKSFCQSSHLKKHQMVHTGRHVPDQKAEGTRIRGEEEVIHHFEKSSLCTVEGAKTRLKWFLQIIFVQFRIDYKLALLMYKALNGSAPTYLAKKAYCLKNILRLHLIKRSSNVSKLERLNCRVVKLLTAAVQEVLEAVRETVSEYQEKTARTQRENERLRLKLQDALQKLEKEREVSRLASISLSINRPSAEPQQMPVAQHVSCLKEDSVVKADAEPEAVCDLQVAFTLPDTSTPRTEQGNTSDLDQTIKGTEHSTCSGVSGASSCLDIKTEPVASECSQQQQQQIPQVEVSMAGDLRDQTTRQDNISSSLYIQSNISTLGRCVGNSWSTISSLQGLERQPHSSRDEEHHICHVCGKTFSRVGNLRIHQRCHTGEKPYRCLVCGRCFSQAGDLKKHKRVHTGEKPYCCIQCGKSFSRGENLKRHQKIHIGDRLRRQNLWKDNHDSLCTLNCHDYDFLLSGAPDKEGYLYKKGEVNTSYQKRWFSLKGNLLFYRERRSERDLLGVIVLERCIVQLCDSEELFAFSVSFYGDTEDTDGLRTYKFSAEDQASQESWVKALHSAHHSYLNLLVQDLHQQYLEAARNAGVEPVDSMSAKEMMRHFQKPNKIPGSNSVFYAQKENQVLQAPSTGCKQVAKRSPKLWPKRHTLGPAPCTAETVEPMQDFCQLHEHFGQEVRQLIAEWQKKRLEKLTQAEGNLIDLG</sequence>
<feature type="domain" description="C2H2-type" evidence="16">
    <location>
        <begin position="196"/>
        <end position="223"/>
    </location>
</feature>
<keyword evidence="10" id="KW-0539">Nucleus</keyword>
<dbReference type="PROSITE" id="PS50157">
    <property type="entry name" value="ZINC_FINGER_C2H2_2"/>
    <property type="match status" value="6"/>
</dbReference>
<feature type="coiled-coil region" evidence="12">
    <location>
        <begin position="16"/>
        <end position="64"/>
    </location>
</feature>
<dbReference type="InterPro" id="IPR013087">
    <property type="entry name" value="Znf_C2H2_type"/>
</dbReference>
<keyword evidence="4" id="KW-0677">Repeat</keyword>
<evidence type="ECO:0000259" key="14">
    <source>
        <dbReference type="PROSITE" id="PS50003"/>
    </source>
</evidence>
<gene>
    <name evidence="17" type="ORF">QTP70_014152</name>
</gene>
<dbReference type="Gene3D" id="2.30.29.30">
    <property type="entry name" value="Pleckstrin-homology domain (PH domain)/Phosphotyrosine-binding domain (PTB)"/>
    <property type="match status" value="1"/>
</dbReference>
<dbReference type="SMART" id="SM00233">
    <property type="entry name" value="PH"/>
    <property type="match status" value="1"/>
</dbReference>
<dbReference type="PANTHER" id="PTHR23235:SF152">
    <property type="entry name" value="SI:DKEY-210J14.3"/>
    <property type="match status" value="1"/>
</dbReference>
<dbReference type="SUPFAM" id="SSF57667">
    <property type="entry name" value="beta-beta-alpha zinc fingers"/>
    <property type="match status" value="4"/>
</dbReference>
<dbReference type="Gene3D" id="3.30.160.60">
    <property type="entry name" value="Classic Zinc Finger"/>
    <property type="match status" value="6"/>
</dbReference>
<dbReference type="PROSITE" id="PS50075">
    <property type="entry name" value="CARRIER"/>
    <property type="match status" value="1"/>
</dbReference>
<organism evidence="17 18">
    <name type="scientific">Hemibagrus guttatus</name>
    <dbReference type="NCBI Taxonomy" id="175788"/>
    <lineage>
        <taxon>Eukaryota</taxon>
        <taxon>Metazoa</taxon>
        <taxon>Chordata</taxon>
        <taxon>Craniata</taxon>
        <taxon>Vertebrata</taxon>
        <taxon>Euteleostomi</taxon>
        <taxon>Actinopterygii</taxon>
        <taxon>Neopterygii</taxon>
        <taxon>Teleostei</taxon>
        <taxon>Ostariophysi</taxon>
        <taxon>Siluriformes</taxon>
        <taxon>Bagridae</taxon>
        <taxon>Hemibagrus</taxon>
    </lineage>
</organism>
<evidence type="ECO:0000256" key="5">
    <source>
        <dbReference type="ARBA" id="ARBA00022771"/>
    </source>
</evidence>
<evidence type="ECO:0000256" key="11">
    <source>
        <dbReference type="PROSITE-ProRule" id="PRU00042"/>
    </source>
</evidence>
<accession>A0AAE0QPK8</accession>
<evidence type="ECO:0000256" key="9">
    <source>
        <dbReference type="ARBA" id="ARBA00023163"/>
    </source>
</evidence>
<evidence type="ECO:0000313" key="18">
    <source>
        <dbReference type="Proteomes" id="UP001274896"/>
    </source>
</evidence>
<keyword evidence="6" id="KW-0862">Zinc</keyword>
<reference evidence="17" key="1">
    <citation type="submission" date="2023-06" db="EMBL/GenBank/DDBJ databases">
        <title>Male Hemibagrus guttatus genome.</title>
        <authorList>
            <person name="Bian C."/>
        </authorList>
    </citation>
    <scope>NUCLEOTIDE SEQUENCE</scope>
    <source>
        <strain evidence="17">Male_cb2023</strain>
        <tissue evidence="17">Muscle</tissue>
    </source>
</reference>
<dbReference type="FunFam" id="3.30.160.60:FF:000151">
    <property type="entry name" value="Zinc finger and SCAN domain-containing 21"/>
    <property type="match status" value="1"/>
</dbReference>
<keyword evidence="3" id="KW-0479">Metal-binding</keyword>
<dbReference type="GO" id="GO:0005634">
    <property type="term" value="C:nucleus"/>
    <property type="evidence" value="ECO:0007669"/>
    <property type="project" value="UniProtKB-SubCell"/>
</dbReference>
<protein>
    <submittedName>
        <fullName evidence="17">Uncharacterized protein</fullName>
    </submittedName>
</protein>
<keyword evidence="7" id="KW-0805">Transcription regulation</keyword>
<comment type="similarity">
    <text evidence="2">Belongs to the krueppel C2H2-type zinc-finger protein family.</text>
</comment>
<keyword evidence="18" id="KW-1185">Reference proteome</keyword>
<evidence type="ECO:0000313" key="17">
    <source>
        <dbReference type="EMBL" id="KAK3528960.1"/>
    </source>
</evidence>
<name>A0AAE0QPK8_9TELE</name>
<evidence type="ECO:0000256" key="13">
    <source>
        <dbReference type="SAM" id="MobiDB-lite"/>
    </source>
</evidence>
<dbReference type="GO" id="GO:0008270">
    <property type="term" value="F:zinc ion binding"/>
    <property type="evidence" value="ECO:0007669"/>
    <property type="project" value="UniProtKB-KW"/>
</dbReference>
<dbReference type="EMBL" id="JAUCMX010000012">
    <property type="protein sequence ID" value="KAK3528960.1"/>
    <property type="molecule type" value="Genomic_DNA"/>
</dbReference>
<evidence type="ECO:0000259" key="15">
    <source>
        <dbReference type="PROSITE" id="PS50075"/>
    </source>
</evidence>
<dbReference type="FunFam" id="3.30.160.60:FF:000193">
    <property type="entry name" value="Zinc finger protein 300"/>
    <property type="match status" value="1"/>
</dbReference>
<dbReference type="SMART" id="SM00355">
    <property type="entry name" value="ZnF_C2H2"/>
    <property type="match status" value="6"/>
</dbReference>
<dbReference type="SUPFAM" id="SSF50729">
    <property type="entry name" value="PH domain-like"/>
    <property type="match status" value="1"/>
</dbReference>
<dbReference type="FunFam" id="3.30.160.60:FF:001954">
    <property type="entry name" value="Zinc finger protein 787"/>
    <property type="match status" value="1"/>
</dbReference>
<dbReference type="Pfam" id="PF13912">
    <property type="entry name" value="zf-C2H2_6"/>
    <property type="match status" value="1"/>
</dbReference>
<feature type="domain" description="C2H2-type" evidence="16">
    <location>
        <begin position="634"/>
        <end position="661"/>
    </location>
</feature>
<evidence type="ECO:0000256" key="7">
    <source>
        <dbReference type="ARBA" id="ARBA00023015"/>
    </source>
</evidence>
<dbReference type="FunFam" id="3.30.160.60:FF:001498">
    <property type="entry name" value="Zinc finger protein 404"/>
    <property type="match status" value="1"/>
</dbReference>
<proteinExistence type="inferred from homology"/>
<evidence type="ECO:0000256" key="8">
    <source>
        <dbReference type="ARBA" id="ARBA00023125"/>
    </source>
</evidence>
<feature type="region of interest" description="Disordered" evidence="13">
    <location>
        <begin position="488"/>
        <end position="509"/>
    </location>
</feature>
<dbReference type="PANTHER" id="PTHR23235">
    <property type="entry name" value="KRUEPPEL-LIKE TRANSCRIPTION FACTOR"/>
    <property type="match status" value="1"/>
</dbReference>
<feature type="domain" description="C2H2-type" evidence="16">
    <location>
        <begin position="252"/>
        <end position="279"/>
    </location>
</feature>
<dbReference type="FunFam" id="3.30.160.60:FF:000557">
    <property type="entry name" value="zinc finger and SCAN domain-containing protein 29"/>
    <property type="match status" value="1"/>
</dbReference>
<dbReference type="GO" id="GO:0000978">
    <property type="term" value="F:RNA polymerase II cis-regulatory region sequence-specific DNA binding"/>
    <property type="evidence" value="ECO:0007669"/>
    <property type="project" value="TreeGrafter"/>
</dbReference>
<feature type="domain" description="Carrier" evidence="15">
    <location>
        <begin position="923"/>
        <end position="955"/>
    </location>
</feature>
<dbReference type="PROSITE" id="PS00028">
    <property type="entry name" value="ZINC_FINGER_C2H2_1"/>
    <property type="match status" value="6"/>
</dbReference>
<feature type="domain" description="C2H2-type" evidence="16">
    <location>
        <begin position="606"/>
        <end position="633"/>
    </location>
</feature>
<keyword evidence="8" id="KW-0238">DNA-binding</keyword>
<keyword evidence="9" id="KW-0804">Transcription</keyword>
<dbReference type="InterPro" id="IPR001849">
    <property type="entry name" value="PH_domain"/>
</dbReference>
<comment type="subcellular location">
    <subcellularLocation>
        <location evidence="1">Nucleus</location>
    </subcellularLocation>
</comment>
<dbReference type="FunFam" id="3.30.160.60:FF:002343">
    <property type="entry name" value="Zinc finger protein 33A"/>
    <property type="match status" value="1"/>
</dbReference>
<dbReference type="Pfam" id="PF00096">
    <property type="entry name" value="zf-C2H2"/>
    <property type="match status" value="5"/>
</dbReference>
<evidence type="ECO:0000256" key="12">
    <source>
        <dbReference type="SAM" id="Coils"/>
    </source>
</evidence>
<feature type="coiled-coil region" evidence="12">
    <location>
        <begin position="391"/>
        <end position="436"/>
    </location>
</feature>
<dbReference type="Pfam" id="PF00169">
    <property type="entry name" value="PH"/>
    <property type="match status" value="1"/>
</dbReference>
<dbReference type="InterPro" id="IPR036236">
    <property type="entry name" value="Znf_C2H2_sf"/>
</dbReference>
<dbReference type="Proteomes" id="UP001274896">
    <property type="component" value="Unassembled WGS sequence"/>
</dbReference>
<evidence type="ECO:0000256" key="3">
    <source>
        <dbReference type="ARBA" id="ARBA00022723"/>
    </source>
</evidence>
<feature type="domain" description="C2H2-type" evidence="16">
    <location>
        <begin position="662"/>
        <end position="689"/>
    </location>
</feature>
<comment type="caution">
    <text evidence="17">The sequence shown here is derived from an EMBL/GenBank/DDBJ whole genome shotgun (WGS) entry which is preliminary data.</text>
</comment>
<dbReference type="InterPro" id="IPR011993">
    <property type="entry name" value="PH-like_dom_sf"/>
</dbReference>
<evidence type="ECO:0000256" key="4">
    <source>
        <dbReference type="ARBA" id="ARBA00022737"/>
    </source>
</evidence>
<feature type="compositionally biased region" description="Polar residues" evidence="13">
    <location>
        <begin position="69"/>
        <end position="91"/>
    </location>
</feature>
<feature type="domain" description="C2H2-type" evidence="16">
    <location>
        <begin position="224"/>
        <end position="251"/>
    </location>
</feature>
<evidence type="ECO:0000256" key="6">
    <source>
        <dbReference type="ARBA" id="ARBA00022833"/>
    </source>
</evidence>
<dbReference type="PROSITE" id="PS50003">
    <property type="entry name" value="PH_DOMAIN"/>
    <property type="match status" value="1"/>
</dbReference>